<evidence type="ECO:0000313" key="3">
    <source>
        <dbReference type="Proteomes" id="UP000585638"/>
    </source>
</evidence>
<comment type="caution">
    <text evidence="2">The sequence shown here is derived from an EMBL/GenBank/DDBJ whole genome shotgun (WGS) entry which is preliminary data.</text>
</comment>
<feature type="transmembrane region" description="Helical" evidence="1">
    <location>
        <begin position="230"/>
        <end position="248"/>
    </location>
</feature>
<dbReference type="RefSeq" id="WP_184857867.1">
    <property type="nucleotide sequence ID" value="NZ_BAAAWY010000013.1"/>
</dbReference>
<keyword evidence="1" id="KW-0472">Membrane</keyword>
<keyword evidence="1" id="KW-0812">Transmembrane</keyword>
<gene>
    <name evidence="2" type="ORF">BJ998_000357</name>
</gene>
<reference evidence="2 3" key="1">
    <citation type="submission" date="2020-08" db="EMBL/GenBank/DDBJ databases">
        <title>Sequencing the genomes of 1000 actinobacteria strains.</title>
        <authorList>
            <person name="Klenk H.-P."/>
        </authorList>
    </citation>
    <scope>NUCLEOTIDE SEQUENCE [LARGE SCALE GENOMIC DNA]</scope>
    <source>
        <strain evidence="2 3">DSM 43851</strain>
    </source>
</reference>
<dbReference type="AlphaFoldDB" id="A0A7W9NEH8"/>
<organism evidence="2 3">
    <name type="scientific">Kutzneria kofuensis</name>
    <dbReference type="NCBI Taxonomy" id="103725"/>
    <lineage>
        <taxon>Bacteria</taxon>
        <taxon>Bacillati</taxon>
        <taxon>Actinomycetota</taxon>
        <taxon>Actinomycetes</taxon>
        <taxon>Pseudonocardiales</taxon>
        <taxon>Pseudonocardiaceae</taxon>
        <taxon>Kutzneria</taxon>
    </lineage>
</organism>
<keyword evidence="1" id="KW-1133">Transmembrane helix</keyword>
<feature type="transmembrane region" description="Helical" evidence="1">
    <location>
        <begin position="12"/>
        <end position="33"/>
    </location>
</feature>
<dbReference type="Proteomes" id="UP000585638">
    <property type="component" value="Unassembled WGS sequence"/>
</dbReference>
<protein>
    <submittedName>
        <fullName evidence="2">Uncharacterized protein</fullName>
    </submittedName>
</protein>
<name>A0A7W9NEH8_9PSEU</name>
<feature type="transmembrane region" description="Helical" evidence="1">
    <location>
        <begin position="68"/>
        <end position="96"/>
    </location>
</feature>
<accession>A0A7W9NEH8</accession>
<proteinExistence type="predicted"/>
<dbReference type="EMBL" id="JACHIR010000001">
    <property type="protein sequence ID" value="MBB5889161.1"/>
    <property type="molecule type" value="Genomic_DNA"/>
</dbReference>
<evidence type="ECO:0000256" key="1">
    <source>
        <dbReference type="SAM" id="Phobius"/>
    </source>
</evidence>
<sequence length="303" mass="33440">MGDFFKTLATKLAERWVTLLVVPGALLVFAAWVGGRLRQAHALDWAALQGDLAATVADLTRQSWATQAVLVIAALLVSTGVGLAVQALAGVTKIVWLGQWPQPLRWLARWRTSRRVRRWYRRLERRRELERAHPAEQRTPEQQRQINEAAARVNRLCWAEPGRPTWMGDRGHSVEKIILDRQGLDLAFAWPRLWLVLPETPRAEITAANAAFAAAVATGTWAVPYLLLGIMWWPAAVAGLVVGVTGWVRGRSAASELALLTEATLDLHGRTLAVALGVAAEDTVGPLELEEGQRISTMARKGR</sequence>
<evidence type="ECO:0000313" key="2">
    <source>
        <dbReference type="EMBL" id="MBB5889161.1"/>
    </source>
</evidence>
<keyword evidence="3" id="KW-1185">Reference proteome</keyword>